<dbReference type="EMBL" id="KQ435710">
    <property type="protein sequence ID" value="KOX79821.1"/>
    <property type="molecule type" value="Genomic_DNA"/>
</dbReference>
<accession>A0A0N1IU38</accession>
<gene>
    <name evidence="1" type="ORF">WN51_11432</name>
</gene>
<keyword evidence="2" id="KW-1185">Reference proteome</keyword>
<proteinExistence type="predicted"/>
<protein>
    <submittedName>
        <fullName evidence="1">Uncharacterized protein</fullName>
    </submittedName>
</protein>
<organism evidence="1 2">
    <name type="scientific">Melipona quadrifasciata</name>
    <dbReference type="NCBI Taxonomy" id="166423"/>
    <lineage>
        <taxon>Eukaryota</taxon>
        <taxon>Metazoa</taxon>
        <taxon>Ecdysozoa</taxon>
        <taxon>Arthropoda</taxon>
        <taxon>Hexapoda</taxon>
        <taxon>Insecta</taxon>
        <taxon>Pterygota</taxon>
        <taxon>Neoptera</taxon>
        <taxon>Endopterygota</taxon>
        <taxon>Hymenoptera</taxon>
        <taxon>Apocrita</taxon>
        <taxon>Aculeata</taxon>
        <taxon>Apoidea</taxon>
        <taxon>Anthophila</taxon>
        <taxon>Apidae</taxon>
        <taxon>Melipona</taxon>
    </lineage>
</organism>
<evidence type="ECO:0000313" key="1">
    <source>
        <dbReference type="EMBL" id="KOX79821.1"/>
    </source>
</evidence>
<dbReference type="AlphaFoldDB" id="A0A0N1IU38"/>
<name>A0A0N1IU38_9HYME</name>
<evidence type="ECO:0000313" key="2">
    <source>
        <dbReference type="Proteomes" id="UP000053105"/>
    </source>
</evidence>
<reference evidence="1 2" key="1">
    <citation type="submission" date="2015-07" db="EMBL/GenBank/DDBJ databases">
        <title>The genome of Melipona quadrifasciata.</title>
        <authorList>
            <person name="Pan H."/>
            <person name="Kapheim K."/>
        </authorList>
    </citation>
    <scope>NUCLEOTIDE SEQUENCE [LARGE SCALE GENOMIC DNA]</scope>
    <source>
        <strain evidence="1">0111107301</strain>
        <tissue evidence="1">Whole body</tissue>
    </source>
</reference>
<dbReference type="Proteomes" id="UP000053105">
    <property type="component" value="Unassembled WGS sequence"/>
</dbReference>
<sequence length="201" mass="23791">MDTSRPFREDTGFLPDKTFTVAPTRRVWGSSRNSSEHIMDAPLAPHLEPVLEGVKREPELPVSSNTVRLQEPKTLTRLYIKKKQKLRRRYDVSQLRVRIPRIKQEITTEQRLESRLPEARLATFPRYFYNVKRRMQITLLEWNNMVENAEDDACANWCCYTDEKQCLTRNLWRSFRPHTFTTPRYCKLGEPPGIFGLIVHQ</sequence>